<feature type="domain" description="HTH luxR-type" evidence="2">
    <location>
        <begin position="90"/>
        <end position="147"/>
    </location>
</feature>
<protein>
    <submittedName>
        <fullName evidence="3">Helix-turn-helix transcriptional regulator</fullName>
    </submittedName>
</protein>
<dbReference type="Pfam" id="PF00196">
    <property type="entry name" value="GerE"/>
    <property type="match status" value="1"/>
</dbReference>
<comment type="caution">
    <text evidence="3">The sequence shown here is derived from an EMBL/GenBank/DDBJ whole genome shotgun (WGS) entry which is preliminary data.</text>
</comment>
<accession>A0ABV3U1P0</accession>
<dbReference type="SMART" id="SM00421">
    <property type="entry name" value="HTH_LUXR"/>
    <property type="match status" value="1"/>
</dbReference>
<dbReference type="PRINTS" id="PR00038">
    <property type="entry name" value="HTHLUXR"/>
</dbReference>
<dbReference type="Proteomes" id="UP001557484">
    <property type="component" value="Unassembled WGS sequence"/>
</dbReference>
<evidence type="ECO:0000313" key="3">
    <source>
        <dbReference type="EMBL" id="MEX1666909.1"/>
    </source>
</evidence>
<gene>
    <name evidence="3" type="ORF">AB4875_15545</name>
</gene>
<feature type="transmembrane region" description="Helical" evidence="1">
    <location>
        <begin position="36"/>
        <end position="53"/>
    </location>
</feature>
<sequence length="155" mass="17346">MKILLKYLPAMVLASASLFFAYDIITDIAGGGDSRLHVLIEFSVFVAIAIILFRELQHVRQLSLVIREEKSKNARLAGELLTVIREQFNQWGLTPSESEVALLLIKGLSMKEVASLRNVKEKTVRLQASTVYAKSGYAGRHELSAHFIEDLMSEL</sequence>
<dbReference type="Gene3D" id="1.10.10.10">
    <property type="entry name" value="Winged helix-like DNA-binding domain superfamily/Winged helix DNA-binding domain"/>
    <property type="match status" value="1"/>
</dbReference>
<feature type="transmembrane region" description="Helical" evidence="1">
    <location>
        <begin position="7"/>
        <end position="24"/>
    </location>
</feature>
<keyword evidence="4" id="KW-1185">Reference proteome</keyword>
<keyword evidence="1" id="KW-0812">Transmembrane</keyword>
<dbReference type="RefSeq" id="WP_368376971.1">
    <property type="nucleotide sequence ID" value="NZ_JBFRYB010000001.1"/>
</dbReference>
<dbReference type="InterPro" id="IPR000792">
    <property type="entry name" value="Tscrpt_reg_LuxR_C"/>
</dbReference>
<keyword evidence="1" id="KW-0472">Membrane</keyword>
<dbReference type="SUPFAM" id="SSF46894">
    <property type="entry name" value="C-terminal effector domain of the bipartite response regulators"/>
    <property type="match status" value="1"/>
</dbReference>
<reference evidence="3 4" key="1">
    <citation type="journal article" date="2011" name="Int. J. Syst. Evol. Microbiol.">
        <title>Zhongshania antarctica gen. nov., sp. nov. and Zhongshania guokunii sp. nov., gammaproteobacteria respectively isolated from coastal attached (fast) ice and surface seawater of the Antarctic.</title>
        <authorList>
            <person name="Li H.J."/>
            <person name="Zhang X.Y."/>
            <person name="Chen C.X."/>
            <person name="Zhang Y.J."/>
            <person name="Gao Z.M."/>
            <person name="Yu Y."/>
            <person name="Chen X.L."/>
            <person name="Chen B."/>
            <person name="Zhang Y.Z."/>
        </authorList>
    </citation>
    <scope>NUCLEOTIDE SEQUENCE [LARGE SCALE GENOMIC DNA]</scope>
    <source>
        <strain evidence="3 4">R06B22</strain>
    </source>
</reference>
<dbReference type="InterPro" id="IPR016032">
    <property type="entry name" value="Sig_transdc_resp-reg_C-effctor"/>
</dbReference>
<organism evidence="3 4">
    <name type="scientific">Zhongshania arctica</name>
    <dbReference type="NCBI Taxonomy" id="3238302"/>
    <lineage>
        <taxon>Bacteria</taxon>
        <taxon>Pseudomonadati</taxon>
        <taxon>Pseudomonadota</taxon>
        <taxon>Gammaproteobacteria</taxon>
        <taxon>Cellvibrionales</taxon>
        <taxon>Spongiibacteraceae</taxon>
        <taxon>Zhongshania</taxon>
    </lineage>
</organism>
<dbReference type="InterPro" id="IPR036388">
    <property type="entry name" value="WH-like_DNA-bd_sf"/>
</dbReference>
<name>A0ABV3U1P0_9GAMM</name>
<dbReference type="EMBL" id="JBFRYB010000001">
    <property type="protein sequence ID" value="MEX1666909.1"/>
    <property type="molecule type" value="Genomic_DNA"/>
</dbReference>
<evidence type="ECO:0000313" key="4">
    <source>
        <dbReference type="Proteomes" id="UP001557484"/>
    </source>
</evidence>
<keyword evidence="1" id="KW-1133">Transmembrane helix</keyword>
<proteinExistence type="predicted"/>
<evidence type="ECO:0000256" key="1">
    <source>
        <dbReference type="SAM" id="Phobius"/>
    </source>
</evidence>
<evidence type="ECO:0000259" key="2">
    <source>
        <dbReference type="SMART" id="SM00421"/>
    </source>
</evidence>